<dbReference type="AlphaFoldDB" id="A0A9W6TKD1"/>
<dbReference type="SUPFAM" id="SSF56672">
    <property type="entry name" value="DNA/RNA polymerases"/>
    <property type="match status" value="1"/>
</dbReference>
<dbReference type="Gene3D" id="3.30.70.270">
    <property type="match status" value="1"/>
</dbReference>
<dbReference type="GO" id="GO:0003676">
    <property type="term" value="F:nucleic acid binding"/>
    <property type="evidence" value="ECO:0007669"/>
    <property type="project" value="InterPro"/>
</dbReference>
<dbReference type="CDD" id="cd01647">
    <property type="entry name" value="RT_LTR"/>
    <property type="match status" value="1"/>
</dbReference>
<accession>A0A9W6TKD1</accession>
<feature type="compositionally biased region" description="Basic and acidic residues" evidence="1">
    <location>
        <begin position="796"/>
        <end position="837"/>
    </location>
</feature>
<sequence length="837" mass="93838">MATTKRALAKVTLGWNQVYEYELCVMDHGAGVDVVLGTDFMIPAGVRLDLFHATARLPDEVEIPLIKTQRMTATRAEGPHVPDGPTEVLTIPGHESRDYRPMRQPPTNETHELWFWKTNELILKVVEFQRGVPRRVRVTNISERLVTCPVHLPLLLWVPRGDLPRTEGYVRLGSDKYNEWRVLAYSRSRDLDLYKTEGEIYKRWLATQSSAVERVPYTTPTQILRRPSEFSESSMSDRRDQAEVSEGSDVAQLKLEGAYLAVATVSEDWRDRDAPNTAENAGNAIEFNDYARELAVGQQDRVVKVLNSHELIMISSRNALSPPAYGVVCDIDVQGHPPIKQKARRIPLRHLKQLYELLKGLLKAGPIAFSDSPWASPIVIVLKTNGVDIRLCIDYKFVNSVAAIMEYAMPLVDDLLTDLEKYMWYCSLGAASGFCAVMMTQRAQKISAFVCALGHFEWLRMPFGSKNTTMINPRAIANQLGFVQPRGGWSACAERVRKADAADTAVGGSPTDTATLSRTRFEADRESSDIADSLSAVLNDSRRDMFASGEADQSSLVPVFERRSFVDDICFSGESFDPCLETLDRLLSRFDECRVSILWRLPGWKIEIAARAYFESTTVNQAECMDMNEDLRAAQAYGVTDLVVIGDSRLAIQQSLGVIPCLKESLLTQLNIHRELVASFQPVRYLHVTLKYNTWADSLAGETLAAMEAKTTLTEESKNKLELNRIHEVTYGEQSRELTQTAKKRVRFAESHDEDTEALPVQPEPPDRPNDVTTESAHAENGKISPGAAEGPPSAKDVDPLEVQEERRRRVDRGQDEELRLDQPQDGVKGRKLESGI</sequence>
<feature type="domain" description="RNase H type-1" evidence="2">
    <location>
        <begin position="615"/>
        <end position="701"/>
    </location>
</feature>
<dbReference type="Gene3D" id="3.30.420.10">
    <property type="entry name" value="Ribonuclease H-like superfamily/Ribonuclease H"/>
    <property type="match status" value="1"/>
</dbReference>
<dbReference type="InterPro" id="IPR002156">
    <property type="entry name" value="RNaseH_domain"/>
</dbReference>
<evidence type="ECO:0000256" key="1">
    <source>
        <dbReference type="SAM" id="MobiDB-lite"/>
    </source>
</evidence>
<feature type="region of interest" description="Disordered" evidence="1">
    <location>
        <begin position="732"/>
        <end position="837"/>
    </location>
</feature>
<dbReference type="EMBL" id="BSXT01000023">
    <property type="protein sequence ID" value="GMF15069.1"/>
    <property type="molecule type" value="Genomic_DNA"/>
</dbReference>
<keyword evidence="4" id="KW-1185">Reference proteome</keyword>
<dbReference type="InterPro" id="IPR043128">
    <property type="entry name" value="Rev_trsase/Diguanyl_cyclase"/>
</dbReference>
<dbReference type="Pfam" id="PF13456">
    <property type="entry name" value="RVT_3"/>
    <property type="match status" value="1"/>
</dbReference>
<feature type="region of interest" description="Disordered" evidence="1">
    <location>
        <begin position="75"/>
        <end position="105"/>
    </location>
</feature>
<dbReference type="Gene3D" id="3.10.10.10">
    <property type="entry name" value="HIV Type 1 Reverse Transcriptase, subunit A, domain 1"/>
    <property type="match status" value="1"/>
</dbReference>
<dbReference type="GO" id="GO:0004523">
    <property type="term" value="F:RNA-DNA hybrid ribonuclease activity"/>
    <property type="evidence" value="ECO:0007669"/>
    <property type="project" value="InterPro"/>
</dbReference>
<reference evidence="3" key="1">
    <citation type="submission" date="2023-04" db="EMBL/GenBank/DDBJ databases">
        <title>Phytophthora fragariaefolia NBRC 109709.</title>
        <authorList>
            <person name="Ichikawa N."/>
            <person name="Sato H."/>
            <person name="Tonouchi N."/>
        </authorList>
    </citation>
    <scope>NUCLEOTIDE SEQUENCE</scope>
    <source>
        <strain evidence="3">NBRC 109709</strain>
    </source>
</reference>
<dbReference type="Proteomes" id="UP001165121">
    <property type="component" value="Unassembled WGS sequence"/>
</dbReference>
<dbReference type="InterPro" id="IPR036397">
    <property type="entry name" value="RNaseH_sf"/>
</dbReference>
<name>A0A9W6TKD1_9STRA</name>
<evidence type="ECO:0000313" key="3">
    <source>
        <dbReference type="EMBL" id="GMF15069.1"/>
    </source>
</evidence>
<dbReference type="SUPFAM" id="SSF53098">
    <property type="entry name" value="Ribonuclease H-like"/>
    <property type="match status" value="1"/>
</dbReference>
<proteinExistence type="predicted"/>
<dbReference type="PANTHER" id="PTHR33064:SF37">
    <property type="entry name" value="RIBONUCLEASE H"/>
    <property type="match status" value="1"/>
</dbReference>
<gene>
    <name evidence="3" type="ORF">Pfra01_000028400</name>
</gene>
<protein>
    <submittedName>
        <fullName evidence="3">Unnamed protein product</fullName>
    </submittedName>
</protein>
<evidence type="ECO:0000259" key="2">
    <source>
        <dbReference type="Pfam" id="PF13456"/>
    </source>
</evidence>
<dbReference type="OrthoDB" id="125656at2759"/>
<dbReference type="InterPro" id="IPR051320">
    <property type="entry name" value="Viral_Replic_Matur_Polypro"/>
</dbReference>
<dbReference type="PANTHER" id="PTHR33064">
    <property type="entry name" value="POL PROTEIN"/>
    <property type="match status" value="1"/>
</dbReference>
<dbReference type="InterPro" id="IPR043502">
    <property type="entry name" value="DNA/RNA_pol_sf"/>
</dbReference>
<feature type="region of interest" description="Disordered" evidence="1">
    <location>
        <begin position="227"/>
        <end position="247"/>
    </location>
</feature>
<organism evidence="3 4">
    <name type="scientific">Phytophthora fragariaefolia</name>
    <dbReference type="NCBI Taxonomy" id="1490495"/>
    <lineage>
        <taxon>Eukaryota</taxon>
        <taxon>Sar</taxon>
        <taxon>Stramenopiles</taxon>
        <taxon>Oomycota</taxon>
        <taxon>Peronosporomycetes</taxon>
        <taxon>Peronosporales</taxon>
        <taxon>Peronosporaceae</taxon>
        <taxon>Phytophthora</taxon>
    </lineage>
</organism>
<comment type="caution">
    <text evidence="3">The sequence shown here is derived from an EMBL/GenBank/DDBJ whole genome shotgun (WGS) entry which is preliminary data.</text>
</comment>
<dbReference type="InterPro" id="IPR012337">
    <property type="entry name" value="RNaseH-like_sf"/>
</dbReference>
<evidence type="ECO:0000313" key="4">
    <source>
        <dbReference type="Proteomes" id="UP001165121"/>
    </source>
</evidence>